<dbReference type="PROSITE" id="PS50157">
    <property type="entry name" value="ZINC_FINGER_C2H2_2"/>
    <property type="match status" value="2"/>
</dbReference>
<dbReference type="PANTHER" id="PTHR23235">
    <property type="entry name" value="KRUEPPEL-LIKE TRANSCRIPTION FACTOR"/>
    <property type="match status" value="1"/>
</dbReference>
<sequence length="241" mass="26652">MNGSATTKNDFMSSTQYPLFSFSAAPPIKQELTLYATEDFNSTASSSPVMQTSSQMLLSSPSSSASPYSTNSSTFDEVFDLFGSTPVLQHHHHQHRQSISSSQAYLYPLQPQPVQPNVYFYCSQPPQPQESSSHTIALPTPPKAAPAAAEAQAQGAPRQAPSTDIRPYPCHMCTRAFARKHDLQRHIRVHTGAKPYSCLCCKKAFARTDALKRHLRMEEACRTSPEVQAMKGAGKRRYKNL</sequence>
<dbReference type="FunFam" id="3.30.160.60:FF:000446">
    <property type="entry name" value="Zinc finger protein"/>
    <property type="match status" value="1"/>
</dbReference>
<evidence type="ECO:0000256" key="7">
    <source>
        <dbReference type="PROSITE-ProRule" id="PRU00042"/>
    </source>
</evidence>
<evidence type="ECO:0000259" key="9">
    <source>
        <dbReference type="PROSITE" id="PS50157"/>
    </source>
</evidence>
<keyword evidence="5" id="KW-0862">Zinc</keyword>
<evidence type="ECO:0000256" key="2">
    <source>
        <dbReference type="ARBA" id="ARBA00022723"/>
    </source>
</evidence>
<evidence type="ECO:0000256" key="3">
    <source>
        <dbReference type="ARBA" id="ARBA00022737"/>
    </source>
</evidence>
<dbReference type="Pfam" id="PF00096">
    <property type="entry name" value="zf-C2H2"/>
    <property type="match status" value="1"/>
</dbReference>
<dbReference type="SUPFAM" id="SSF57667">
    <property type="entry name" value="beta-beta-alpha zinc fingers"/>
    <property type="match status" value="1"/>
</dbReference>
<dbReference type="FunFam" id="3.30.160.60:FF:000145">
    <property type="entry name" value="Zinc finger protein 574"/>
    <property type="match status" value="1"/>
</dbReference>
<keyword evidence="2" id="KW-0479">Metal-binding</keyword>
<keyword evidence="11" id="KW-1185">Reference proteome</keyword>
<feature type="domain" description="C2H2-type" evidence="9">
    <location>
        <begin position="196"/>
        <end position="223"/>
    </location>
</feature>
<dbReference type="GO" id="GO:0000978">
    <property type="term" value="F:RNA polymerase II cis-regulatory region sequence-specific DNA binding"/>
    <property type="evidence" value="ECO:0007669"/>
    <property type="project" value="TreeGrafter"/>
</dbReference>
<dbReference type="Gene3D" id="3.30.160.60">
    <property type="entry name" value="Classic Zinc Finger"/>
    <property type="match status" value="2"/>
</dbReference>
<gene>
    <name evidence="10" type="ORF">EC973_002378</name>
</gene>
<evidence type="ECO:0000256" key="4">
    <source>
        <dbReference type="ARBA" id="ARBA00022771"/>
    </source>
</evidence>
<dbReference type="AlphaFoldDB" id="A0A8H7BKR1"/>
<feature type="region of interest" description="Disordered" evidence="8">
    <location>
        <begin position="123"/>
        <end position="164"/>
    </location>
</feature>
<reference evidence="10" key="1">
    <citation type="submission" date="2020-01" db="EMBL/GenBank/DDBJ databases">
        <title>Genome Sequencing of Three Apophysomyces-Like Fungal Strains Confirms a Novel Fungal Genus in the Mucoromycota with divergent Burkholderia-like Endosymbiotic Bacteria.</title>
        <authorList>
            <person name="Stajich J.E."/>
            <person name="Macias A.M."/>
            <person name="Carter-House D."/>
            <person name="Lovett B."/>
            <person name="Kasson L.R."/>
            <person name="Berry K."/>
            <person name="Grigoriev I."/>
            <person name="Chang Y."/>
            <person name="Spatafora J."/>
            <person name="Kasson M.T."/>
        </authorList>
    </citation>
    <scope>NUCLEOTIDE SEQUENCE</scope>
    <source>
        <strain evidence="10">NRRL A-21654</strain>
    </source>
</reference>
<dbReference type="SMART" id="SM00355">
    <property type="entry name" value="ZnF_C2H2"/>
    <property type="match status" value="2"/>
</dbReference>
<evidence type="ECO:0000256" key="6">
    <source>
        <dbReference type="ARBA" id="ARBA00023242"/>
    </source>
</evidence>
<keyword evidence="4 7" id="KW-0863">Zinc-finger</keyword>
<dbReference type="Proteomes" id="UP000605846">
    <property type="component" value="Unassembled WGS sequence"/>
</dbReference>
<proteinExistence type="predicted"/>
<keyword evidence="3" id="KW-0677">Repeat</keyword>
<keyword evidence="6" id="KW-0539">Nucleus</keyword>
<protein>
    <recommendedName>
        <fullName evidence="9">C2H2-type domain-containing protein</fullName>
    </recommendedName>
</protein>
<dbReference type="EMBL" id="JABAYA010000164">
    <property type="protein sequence ID" value="KAF7723094.1"/>
    <property type="molecule type" value="Genomic_DNA"/>
</dbReference>
<feature type="compositionally biased region" description="Low complexity" evidence="8">
    <location>
        <begin position="145"/>
        <end position="161"/>
    </location>
</feature>
<evidence type="ECO:0000256" key="5">
    <source>
        <dbReference type="ARBA" id="ARBA00022833"/>
    </source>
</evidence>
<organism evidence="10 11">
    <name type="scientific">Apophysomyces ossiformis</name>
    <dbReference type="NCBI Taxonomy" id="679940"/>
    <lineage>
        <taxon>Eukaryota</taxon>
        <taxon>Fungi</taxon>
        <taxon>Fungi incertae sedis</taxon>
        <taxon>Mucoromycota</taxon>
        <taxon>Mucoromycotina</taxon>
        <taxon>Mucoromycetes</taxon>
        <taxon>Mucorales</taxon>
        <taxon>Mucorineae</taxon>
        <taxon>Mucoraceae</taxon>
        <taxon>Apophysomyces</taxon>
    </lineage>
</organism>
<dbReference type="GO" id="GO:0000981">
    <property type="term" value="F:DNA-binding transcription factor activity, RNA polymerase II-specific"/>
    <property type="evidence" value="ECO:0007669"/>
    <property type="project" value="TreeGrafter"/>
</dbReference>
<evidence type="ECO:0000256" key="8">
    <source>
        <dbReference type="SAM" id="MobiDB-lite"/>
    </source>
</evidence>
<evidence type="ECO:0000313" key="11">
    <source>
        <dbReference type="Proteomes" id="UP000605846"/>
    </source>
</evidence>
<comment type="caution">
    <text evidence="10">The sequence shown here is derived from an EMBL/GenBank/DDBJ whole genome shotgun (WGS) entry which is preliminary data.</text>
</comment>
<accession>A0A8H7BKR1</accession>
<name>A0A8H7BKR1_9FUNG</name>
<dbReference type="GO" id="GO:0005634">
    <property type="term" value="C:nucleus"/>
    <property type="evidence" value="ECO:0007669"/>
    <property type="project" value="UniProtKB-SubCell"/>
</dbReference>
<dbReference type="InterPro" id="IPR013087">
    <property type="entry name" value="Znf_C2H2_type"/>
</dbReference>
<dbReference type="GO" id="GO:0008270">
    <property type="term" value="F:zinc ion binding"/>
    <property type="evidence" value="ECO:0007669"/>
    <property type="project" value="UniProtKB-KW"/>
</dbReference>
<evidence type="ECO:0000313" key="10">
    <source>
        <dbReference type="EMBL" id="KAF7723094.1"/>
    </source>
</evidence>
<dbReference type="PROSITE" id="PS00028">
    <property type="entry name" value="ZINC_FINGER_C2H2_1"/>
    <property type="match status" value="1"/>
</dbReference>
<comment type="subcellular location">
    <subcellularLocation>
        <location evidence="1">Nucleus</location>
    </subcellularLocation>
</comment>
<feature type="domain" description="C2H2-type" evidence="9">
    <location>
        <begin position="168"/>
        <end position="195"/>
    </location>
</feature>
<dbReference type="InterPro" id="IPR036236">
    <property type="entry name" value="Znf_C2H2_sf"/>
</dbReference>
<dbReference type="OrthoDB" id="8922241at2759"/>
<evidence type="ECO:0000256" key="1">
    <source>
        <dbReference type="ARBA" id="ARBA00004123"/>
    </source>
</evidence>
<dbReference type="PANTHER" id="PTHR23235:SF120">
    <property type="entry name" value="KRUPPEL-LIKE FACTOR 15"/>
    <property type="match status" value="1"/>
</dbReference>